<evidence type="ECO:0000313" key="5">
    <source>
        <dbReference type="Proteomes" id="UP000037923"/>
    </source>
</evidence>
<dbReference type="GO" id="GO:0005509">
    <property type="term" value="F:calcium ion binding"/>
    <property type="evidence" value="ECO:0007669"/>
    <property type="project" value="InterPro"/>
</dbReference>
<proteinExistence type="predicted"/>
<keyword evidence="1" id="KW-0106">Calcium</keyword>
<feature type="region of interest" description="Disordered" evidence="2">
    <location>
        <begin position="1"/>
        <end position="78"/>
    </location>
</feature>
<dbReference type="OrthoDB" id="26525at2759"/>
<dbReference type="Pfam" id="PF13499">
    <property type="entry name" value="EF-hand_7"/>
    <property type="match status" value="1"/>
</dbReference>
<feature type="compositionally biased region" description="Basic and acidic residues" evidence="2">
    <location>
        <begin position="58"/>
        <end position="67"/>
    </location>
</feature>
<dbReference type="Proteomes" id="UP000037923">
    <property type="component" value="Unassembled WGS sequence"/>
</dbReference>
<evidence type="ECO:0000256" key="1">
    <source>
        <dbReference type="ARBA" id="ARBA00022837"/>
    </source>
</evidence>
<dbReference type="InterPro" id="IPR011992">
    <property type="entry name" value="EF-hand-dom_pair"/>
</dbReference>
<feature type="region of interest" description="Disordered" evidence="2">
    <location>
        <begin position="184"/>
        <end position="247"/>
    </location>
</feature>
<protein>
    <recommendedName>
        <fullName evidence="3">EF-hand domain-containing protein</fullName>
    </recommendedName>
</protein>
<reference evidence="4 5" key="1">
    <citation type="submission" date="2015-07" db="EMBL/GenBank/DDBJ databases">
        <title>High-quality genome of monoxenous trypanosomatid Leptomonas pyrrhocoris.</title>
        <authorList>
            <person name="Flegontov P."/>
            <person name="Butenko A."/>
            <person name="Firsov S."/>
            <person name="Vlcek C."/>
            <person name="Logacheva M.D."/>
            <person name="Field M."/>
            <person name="Filatov D."/>
            <person name="Flegontova O."/>
            <person name="Gerasimov E."/>
            <person name="Jackson A.P."/>
            <person name="Kelly S."/>
            <person name="Opperdoes F."/>
            <person name="O'Reilly A."/>
            <person name="Votypka J."/>
            <person name="Yurchenko V."/>
            <person name="Lukes J."/>
        </authorList>
    </citation>
    <scope>NUCLEOTIDE SEQUENCE [LARGE SCALE GENOMIC DNA]</scope>
    <source>
        <strain evidence="4">H10</strain>
    </source>
</reference>
<feature type="domain" description="EF-hand" evidence="3">
    <location>
        <begin position="360"/>
        <end position="395"/>
    </location>
</feature>
<dbReference type="AlphaFoldDB" id="A0A0N0DWS1"/>
<name>A0A0N0DWS1_LEPPY</name>
<dbReference type="PROSITE" id="PS50222">
    <property type="entry name" value="EF_HAND_2"/>
    <property type="match status" value="2"/>
</dbReference>
<accession>A0A0N0DWS1</accession>
<dbReference type="GeneID" id="26903578"/>
<dbReference type="SUPFAM" id="SSF47473">
    <property type="entry name" value="EF-hand"/>
    <property type="match status" value="1"/>
</dbReference>
<dbReference type="VEuPathDB" id="TriTrypDB:LpyrH10_05_1470"/>
<feature type="region of interest" description="Disordered" evidence="2">
    <location>
        <begin position="152"/>
        <end position="171"/>
    </location>
</feature>
<organism evidence="4 5">
    <name type="scientific">Leptomonas pyrrhocoris</name>
    <name type="common">Firebug parasite</name>
    <dbReference type="NCBI Taxonomy" id="157538"/>
    <lineage>
        <taxon>Eukaryota</taxon>
        <taxon>Discoba</taxon>
        <taxon>Euglenozoa</taxon>
        <taxon>Kinetoplastea</taxon>
        <taxon>Metakinetoplastina</taxon>
        <taxon>Trypanosomatida</taxon>
        <taxon>Trypanosomatidae</taxon>
        <taxon>Leishmaniinae</taxon>
        <taxon>Leptomonas</taxon>
    </lineage>
</organism>
<dbReference type="InterPro" id="IPR002048">
    <property type="entry name" value="EF_hand_dom"/>
</dbReference>
<evidence type="ECO:0000313" key="4">
    <source>
        <dbReference type="EMBL" id="KPA82155.1"/>
    </source>
</evidence>
<dbReference type="RefSeq" id="XP_015660594.1">
    <property type="nucleotide sequence ID" value="XM_015800587.1"/>
</dbReference>
<evidence type="ECO:0000256" key="2">
    <source>
        <dbReference type="SAM" id="MobiDB-lite"/>
    </source>
</evidence>
<dbReference type="CDD" id="cd00051">
    <property type="entry name" value="EFh"/>
    <property type="match status" value="1"/>
</dbReference>
<evidence type="ECO:0000259" key="3">
    <source>
        <dbReference type="PROSITE" id="PS50222"/>
    </source>
</evidence>
<dbReference type="InterPro" id="IPR018247">
    <property type="entry name" value="EF_Hand_1_Ca_BS"/>
</dbReference>
<comment type="caution">
    <text evidence="4">The sequence shown here is derived from an EMBL/GenBank/DDBJ whole genome shotgun (WGS) entry which is preliminary data.</text>
</comment>
<feature type="domain" description="EF-hand" evidence="3">
    <location>
        <begin position="107"/>
        <end position="142"/>
    </location>
</feature>
<keyword evidence="5" id="KW-1185">Reference proteome</keyword>
<dbReference type="SMART" id="SM00054">
    <property type="entry name" value="EFh"/>
    <property type="match status" value="3"/>
</dbReference>
<feature type="compositionally biased region" description="Polar residues" evidence="2">
    <location>
        <begin position="68"/>
        <end position="78"/>
    </location>
</feature>
<dbReference type="OMA" id="NTHYVEE"/>
<dbReference type="EMBL" id="LGTL01000005">
    <property type="protein sequence ID" value="KPA82155.1"/>
    <property type="molecule type" value="Genomic_DNA"/>
</dbReference>
<dbReference type="PROSITE" id="PS00018">
    <property type="entry name" value="EF_HAND_1"/>
    <property type="match status" value="1"/>
</dbReference>
<gene>
    <name evidence="4" type="ORF">ABB37_03287</name>
</gene>
<sequence>MKPSLAIPPSRSSVTGSLTPPGEAALHEDDSDPLTQQTPNAANAVKSPRSVHFFAPGKDGEEQKESRYSNALSPSASFMSTDHDGGDMLSHITTPPQRLEPIPPFGLTRDDVEAAFEFLDVNGSGLLTMANLKQRLSAFYPQMTSKEYKFLVEDPSGNNGGGGQVGNAEQSTSTQAFPPLVGADKVKSDSAHSHNAGASPPPPKTLANESFGACNNAGGGGGHAETPLSPAELATEHNTPSSRPYGSRAGLDVDQLWDLIQSFQQLQRNLGGGGGTTDWMHRQTSGGGSRRHVGSNGLGASYDATAAASLFHGHGGSSGGIESGFDAVAEAFRVYDPRNTHYVDKEVLSRIMAQIGFGELSEKDLALLVGTADFDGDGRICLDDFRRLVSMKGRFKKA</sequence>
<dbReference type="Gene3D" id="1.10.238.10">
    <property type="entry name" value="EF-hand"/>
    <property type="match status" value="1"/>
</dbReference>